<sequence length="354" mass="39275">MKRKWTLWIFGVLFIFLALFSSPKKVSAASTDSNKGAKYTVQAEIPDNQINKQVSFFDLKVRPGTSQDLKIKINNTDSKDHSYVVEVNRATTNNNGIVDYSQHGLKPDSSLQLDIESIFPAPEKVTVPANSTKEVTLKMNVPHSNFKGMVLGGIRVMQENQVKKPKIIPGQKLSVQNQFAYILGLQIQRNTDTVKPDLKLTKAHVSKYNGQVDVAAQLQNDTPTLINEGEVKASITDQNGSTKIIEADKKNLTIAPNSNFNLPVNTANQSLKPGKYTMRIAANGDNKTQKWNLAKNFTITPSESKKLKKVAAQAPVSRTQPNYRLIVTLAVIAALAIIALLIWNFKLQRSGRRH</sequence>
<name>A0A0H4QGX2_9LACO</name>
<dbReference type="AlphaFoldDB" id="A0A0H4QGX2"/>
<dbReference type="InterPro" id="IPR010317">
    <property type="entry name" value="WxLIP_PGBD"/>
</dbReference>
<accession>A0A0H4QGX2</accession>
<dbReference type="EMBL" id="CP012034">
    <property type="protein sequence ID" value="AKP66261.1"/>
    <property type="molecule type" value="Genomic_DNA"/>
</dbReference>
<dbReference type="Pfam" id="PF11797">
    <property type="entry name" value="WxLIP_HBD"/>
    <property type="match status" value="1"/>
</dbReference>
<organism evidence="5 6">
    <name type="scientific">Companilactobacillus ginsenosidimutans</name>
    <dbReference type="NCBI Taxonomy" id="1007676"/>
    <lineage>
        <taxon>Bacteria</taxon>
        <taxon>Bacillati</taxon>
        <taxon>Bacillota</taxon>
        <taxon>Bacilli</taxon>
        <taxon>Lactobacillales</taxon>
        <taxon>Lactobacillaceae</taxon>
        <taxon>Companilactobacillus</taxon>
    </lineage>
</organism>
<evidence type="ECO:0000259" key="4">
    <source>
        <dbReference type="Pfam" id="PF11797"/>
    </source>
</evidence>
<dbReference type="OrthoDB" id="2365961at2"/>
<protein>
    <submittedName>
        <fullName evidence="5">Uncharacterized protein</fullName>
    </submittedName>
</protein>
<keyword evidence="2" id="KW-0732">Signal</keyword>
<dbReference type="PATRIC" id="fig|1007676.4.peg.208"/>
<keyword evidence="1" id="KW-0812">Transmembrane</keyword>
<gene>
    <name evidence="5" type="ORF">ABM34_00990</name>
</gene>
<evidence type="ECO:0000256" key="2">
    <source>
        <dbReference type="SAM" id="SignalP"/>
    </source>
</evidence>
<dbReference type="Gene3D" id="2.60.40.1710">
    <property type="entry name" value="Subtilisin-like superfamily"/>
    <property type="match status" value="1"/>
</dbReference>
<dbReference type="KEGG" id="lgn:ABM34_00990"/>
<feature type="domain" description="WxL Interacting Protein peptidoglycan binding" evidence="3">
    <location>
        <begin position="39"/>
        <end position="156"/>
    </location>
</feature>
<dbReference type="RefSeq" id="WP_048702536.1">
    <property type="nucleotide sequence ID" value="NZ_CP012034.1"/>
</dbReference>
<evidence type="ECO:0000259" key="3">
    <source>
        <dbReference type="Pfam" id="PF06030"/>
    </source>
</evidence>
<feature type="chain" id="PRO_5005208431" evidence="2">
    <location>
        <begin position="29"/>
        <end position="354"/>
    </location>
</feature>
<feature type="signal peptide" evidence="2">
    <location>
        <begin position="1"/>
        <end position="28"/>
    </location>
</feature>
<dbReference type="Pfam" id="PF06030">
    <property type="entry name" value="WxLIP_PGBD"/>
    <property type="match status" value="1"/>
</dbReference>
<feature type="transmembrane region" description="Helical" evidence="1">
    <location>
        <begin position="323"/>
        <end position="345"/>
    </location>
</feature>
<evidence type="ECO:0000256" key="1">
    <source>
        <dbReference type="SAM" id="Phobius"/>
    </source>
</evidence>
<evidence type="ECO:0000313" key="5">
    <source>
        <dbReference type="EMBL" id="AKP66261.1"/>
    </source>
</evidence>
<keyword evidence="1" id="KW-1133">Transmembrane helix</keyword>
<reference evidence="6" key="1">
    <citation type="submission" date="2015-07" db="EMBL/GenBank/DDBJ databases">
        <title>Lactobacillus ginsenosidimutans/EMML 3141/ whole genome sequencing.</title>
        <authorList>
            <person name="Kim M.K."/>
            <person name="Im W.-T."/>
            <person name="Srinivasan S."/>
            <person name="Lee J.-J."/>
        </authorList>
    </citation>
    <scope>NUCLEOTIDE SEQUENCE [LARGE SCALE GENOMIC DNA]</scope>
    <source>
        <strain evidence="6">EMML 3041</strain>
    </source>
</reference>
<proteinExistence type="predicted"/>
<dbReference type="InterPro" id="IPR021759">
    <property type="entry name" value="WxLIP_HBD"/>
</dbReference>
<feature type="domain" description="WxL Interacting Protein host binding" evidence="4">
    <location>
        <begin position="171"/>
        <end position="307"/>
    </location>
</feature>
<dbReference type="STRING" id="1007676.ABM34_00990"/>
<evidence type="ECO:0000313" key="6">
    <source>
        <dbReference type="Proteomes" id="UP000036106"/>
    </source>
</evidence>
<dbReference type="Proteomes" id="UP000036106">
    <property type="component" value="Chromosome"/>
</dbReference>
<keyword evidence="6" id="KW-1185">Reference proteome</keyword>
<keyword evidence="1" id="KW-0472">Membrane</keyword>